<evidence type="ECO:0000313" key="1">
    <source>
        <dbReference type="EMBL" id="KAJ3498217.1"/>
    </source>
</evidence>
<accession>A0ACC1R4T1</accession>
<organism evidence="1 2">
    <name type="scientific">Lecanicillium saksenae</name>
    <dbReference type="NCBI Taxonomy" id="468837"/>
    <lineage>
        <taxon>Eukaryota</taxon>
        <taxon>Fungi</taxon>
        <taxon>Dikarya</taxon>
        <taxon>Ascomycota</taxon>
        <taxon>Pezizomycotina</taxon>
        <taxon>Sordariomycetes</taxon>
        <taxon>Hypocreomycetidae</taxon>
        <taxon>Hypocreales</taxon>
        <taxon>Cordycipitaceae</taxon>
        <taxon>Lecanicillium</taxon>
    </lineage>
</organism>
<reference evidence="1" key="1">
    <citation type="submission" date="2022-07" db="EMBL/GenBank/DDBJ databases">
        <title>Genome Sequence of Lecanicillium saksenae.</title>
        <authorList>
            <person name="Buettner E."/>
        </authorList>
    </citation>
    <scope>NUCLEOTIDE SEQUENCE</scope>
    <source>
        <strain evidence="1">VT-O1</strain>
    </source>
</reference>
<evidence type="ECO:0000313" key="2">
    <source>
        <dbReference type="Proteomes" id="UP001148737"/>
    </source>
</evidence>
<proteinExistence type="predicted"/>
<dbReference type="Proteomes" id="UP001148737">
    <property type="component" value="Unassembled WGS sequence"/>
</dbReference>
<protein>
    <submittedName>
        <fullName evidence="1">Uncharacterized protein</fullName>
    </submittedName>
</protein>
<comment type="caution">
    <text evidence="1">The sequence shown here is derived from an EMBL/GenBank/DDBJ whole genome shotgun (WGS) entry which is preliminary data.</text>
</comment>
<dbReference type="EMBL" id="JANAKD010000063">
    <property type="protein sequence ID" value="KAJ3498217.1"/>
    <property type="molecule type" value="Genomic_DNA"/>
</dbReference>
<gene>
    <name evidence="1" type="ORF">NLG97_g1294</name>
</gene>
<keyword evidence="2" id="KW-1185">Reference proteome</keyword>
<name>A0ACC1R4T1_9HYPO</name>
<sequence>MRSIQLYVDLTDAPRRLTRVVADLPVRPNTTASFTTPLWLCASYMRNGPVDRISNLFFKANNDRTVLKWHRDATQLHIYHVEVPSNVTTIRASFDALLRSNVTRRMAMATFESFMMHPAYSDISRIPIQATIRILPNWDYATSLRLETEEMAADGAHKTVTFQPVTTERLEDSPVLIGQHLSQCNITKDGMHQLCIAFSEPELTKIPSDRIDKLQRMIEEVALVFGPGPYRQYKFLVLASDKLVTGASGGGIEHAESTHILTSGGAVADDETFDAVANVFSHEYVHVWNGKYRRPVGHVPRDFTSPLDGTLLWVYEGLTHYYGYVLAARSGLSSRSTVHNAFAVALADMQSQSGRAWRSTEDTARGVALRTMGAKGWDNALRATDYYDEGILFWLDADTLIREQSRSAKTLDDFARKFFDVAGATQPLVVPYTLDEVISTLNETLPYDWAGFISERVQTPQAQVNTAGFERAGYKFAYVNEPRKSPASAKERRRAVWHSIGLRLGEDGSVSDVRRFSKADAAGLAPSQTITHVGGKEYSLDELTDAIAATRGHVDGQVRLTVTGDEETWDAAIEHSVGLLYPTLERQAGSDMLTDIFKPRATNQ</sequence>